<protein>
    <recommendedName>
        <fullName evidence="4">Lipoprotein</fullName>
    </recommendedName>
</protein>
<dbReference type="RefSeq" id="WP_406769575.1">
    <property type="nucleotide sequence ID" value="NZ_JBJHZZ010000004.1"/>
</dbReference>
<evidence type="ECO:0000313" key="2">
    <source>
        <dbReference type="EMBL" id="MFL0247130.1"/>
    </source>
</evidence>
<dbReference type="PROSITE" id="PS51257">
    <property type="entry name" value="PROKAR_LIPOPROTEIN"/>
    <property type="match status" value="1"/>
</dbReference>
<reference evidence="2 3" key="1">
    <citation type="submission" date="2024-11" db="EMBL/GenBank/DDBJ databases">
        <authorList>
            <person name="Heng Y.C."/>
            <person name="Lim A.C.H."/>
            <person name="Lee J.K.Y."/>
            <person name="Kittelmann S."/>
        </authorList>
    </citation>
    <scope>NUCLEOTIDE SEQUENCE [LARGE SCALE GENOMIC DNA]</scope>
    <source>
        <strain evidence="2 3">WILCCON 0185</strain>
    </source>
</reference>
<feature type="chain" id="PRO_5045302075" description="Lipoprotein" evidence="1">
    <location>
        <begin position="23"/>
        <end position="178"/>
    </location>
</feature>
<dbReference type="Proteomes" id="UP001623591">
    <property type="component" value="Unassembled WGS sequence"/>
</dbReference>
<sequence length="178" mass="19455">MKRIIYLIISALLLISILTSCSAINDTKGTPETSVKSQSGIIDGTVTYPLHITARENTLDSTVVIPAINLIIIDSDGKIVGTTKTDEDGVADITVTVPIDKRYNSPIGTVTVIGFNNEKFKRTVMLETPVAGGGITNQNIIMIPKTGYRDEEVNVCYGNIFHMFSMDMVNKYIPWNGQ</sequence>
<accession>A0ABW8T646</accession>
<name>A0ABW8T646_9CLOT</name>
<keyword evidence="3" id="KW-1185">Reference proteome</keyword>
<comment type="caution">
    <text evidence="2">The sequence shown here is derived from an EMBL/GenBank/DDBJ whole genome shotgun (WGS) entry which is preliminary data.</text>
</comment>
<keyword evidence="1" id="KW-0732">Signal</keyword>
<evidence type="ECO:0008006" key="4">
    <source>
        <dbReference type="Google" id="ProtNLM"/>
    </source>
</evidence>
<organism evidence="2 3">
    <name type="scientific">Candidatus Clostridium stratigraminis</name>
    <dbReference type="NCBI Taxonomy" id="3381661"/>
    <lineage>
        <taxon>Bacteria</taxon>
        <taxon>Bacillati</taxon>
        <taxon>Bacillota</taxon>
        <taxon>Clostridia</taxon>
        <taxon>Eubacteriales</taxon>
        <taxon>Clostridiaceae</taxon>
        <taxon>Clostridium</taxon>
    </lineage>
</organism>
<dbReference type="EMBL" id="JBJHZZ010000004">
    <property type="protein sequence ID" value="MFL0247130.1"/>
    <property type="molecule type" value="Genomic_DNA"/>
</dbReference>
<proteinExistence type="predicted"/>
<evidence type="ECO:0000256" key="1">
    <source>
        <dbReference type="SAM" id="SignalP"/>
    </source>
</evidence>
<feature type="signal peptide" evidence="1">
    <location>
        <begin position="1"/>
        <end position="22"/>
    </location>
</feature>
<gene>
    <name evidence="2" type="ORF">ACJDUG_09105</name>
</gene>
<evidence type="ECO:0000313" key="3">
    <source>
        <dbReference type="Proteomes" id="UP001623591"/>
    </source>
</evidence>